<dbReference type="PANTHER" id="PTHR10671">
    <property type="entry name" value="EPITHELIAL MEMBRANE PROTEIN-RELATED"/>
    <property type="match status" value="1"/>
</dbReference>
<dbReference type="PANTHER" id="PTHR10671:SF108">
    <property type="entry name" value="CLAUDIN FAMILY PROTEIN-RELATED"/>
    <property type="match status" value="1"/>
</dbReference>
<name>A0AAV3ZCL8_9GAST</name>
<evidence type="ECO:0000256" key="5">
    <source>
        <dbReference type="SAM" id="MobiDB-lite"/>
    </source>
</evidence>
<evidence type="ECO:0000256" key="3">
    <source>
        <dbReference type="ARBA" id="ARBA00022989"/>
    </source>
</evidence>
<evidence type="ECO:0000313" key="7">
    <source>
        <dbReference type="EMBL" id="GFN92477.1"/>
    </source>
</evidence>
<comment type="caution">
    <text evidence="7">The sequence shown here is derived from an EMBL/GenBank/DDBJ whole genome shotgun (WGS) entry which is preliminary data.</text>
</comment>
<evidence type="ECO:0000256" key="4">
    <source>
        <dbReference type="ARBA" id="ARBA00023136"/>
    </source>
</evidence>
<protein>
    <submittedName>
        <fullName evidence="7">Uncharacterized protein</fullName>
    </submittedName>
</protein>
<feature type="transmembrane region" description="Helical" evidence="6">
    <location>
        <begin position="158"/>
        <end position="180"/>
    </location>
</feature>
<dbReference type="GO" id="GO:0005886">
    <property type="term" value="C:plasma membrane"/>
    <property type="evidence" value="ECO:0007669"/>
    <property type="project" value="TreeGrafter"/>
</dbReference>
<feature type="transmembrane region" description="Helical" evidence="6">
    <location>
        <begin position="114"/>
        <end position="138"/>
    </location>
</feature>
<keyword evidence="4 6" id="KW-0472">Membrane</keyword>
<dbReference type="EMBL" id="BLXT01002252">
    <property type="protein sequence ID" value="GFN92477.1"/>
    <property type="molecule type" value="Genomic_DNA"/>
</dbReference>
<feature type="transmembrane region" description="Helical" evidence="6">
    <location>
        <begin position="82"/>
        <end position="107"/>
    </location>
</feature>
<reference evidence="7 8" key="1">
    <citation type="journal article" date="2021" name="Elife">
        <title>Chloroplast acquisition without the gene transfer in kleptoplastic sea slugs, Plakobranchus ocellatus.</title>
        <authorList>
            <person name="Maeda T."/>
            <person name="Takahashi S."/>
            <person name="Yoshida T."/>
            <person name="Shimamura S."/>
            <person name="Takaki Y."/>
            <person name="Nagai Y."/>
            <person name="Toyoda A."/>
            <person name="Suzuki Y."/>
            <person name="Arimoto A."/>
            <person name="Ishii H."/>
            <person name="Satoh N."/>
            <person name="Nishiyama T."/>
            <person name="Hasebe M."/>
            <person name="Maruyama T."/>
            <person name="Minagawa J."/>
            <person name="Obokata J."/>
            <person name="Shigenobu S."/>
        </authorList>
    </citation>
    <scope>NUCLEOTIDE SEQUENCE [LARGE SCALE GENOMIC DNA]</scope>
</reference>
<keyword evidence="3 6" id="KW-1133">Transmembrane helix</keyword>
<gene>
    <name evidence="7" type="ORF">PoB_001898300</name>
</gene>
<organism evidence="7 8">
    <name type="scientific">Plakobranchus ocellatus</name>
    <dbReference type="NCBI Taxonomy" id="259542"/>
    <lineage>
        <taxon>Eukaryota</taxon>
        <taxon>Metazoa</taxon>
        <taxon>Spiralia</taxon>
        <taxon>Lophotrochozoa</taxon>
        <taxon>Mollusca</taxon>
        <taxon>Gastropoda</taxon>
        <taxon>Heterobranchia</taxon>
        <taxon>Euthyneura</taxon>
        <taxon>Panpulmonata</taxon>
        <taxon>Sacoglossa</taxon>
        <taxon>Placobranchoidea</taxon>
        <taxon>Plakobranchidae</taxon>
        <taxon>Plakobranchus</taxon>
    </lineage>
</organism>
<accession>A0AAV3ZCL8</accession>
<keyword evidence="8" id="KW-1185">Reference proteome</keyword>
<dbReference type="Gene3D" id="1.20.140.150">
    <property type="match status" value="1"/>
</dbReference>
<dbReference type="AlphaFoldDB" id="A0AAV3ZCL8"/>
<evidence type="ECO:0000256" key="2">
    <source>
        <dbReference type="ARBA" id="ARBA00022692"/>
    </source>
</evidence>
<dbReference type="InterPro" id="IPR050579">
    <property type="entry name" value="PMP-22/EMP/MP20-like"/>
</dbReference>
<feature type="region of interest" description="Disordered" evidence="5">
    <location>
        <begin position="194"/>
        <end position="221"/>
    </location>
</feature>
<dbReference type="Proteomes" id="UP000735302">
    <property type="component" value="Unassembled WGS sequence"/>
</dbReference>
<proteinExistence type="predicted"/>
<evidence type="ECO:0000256" key="1">
    <source>
        <dbReference type="ARBA" id="ARBA00004141"/>
    </source>
</evidence>
<evidence type="ECO:0000256" key="6">
    <source>
        <dbReference type="SAM" id="Phobius"/>
    </source>
</evidence>
<keyword evidence="2 6" id="KW-0812">Transmembrane</keyword>
<comment type="subcellular location">
    <subcellularLocation>
        <location evidence="1">Membrane</location>
        <topology evidence="1">Multi-pass membrane protein</topology>
    </subcellularLocation>
</comment>
<feature type="transmembrane region" description="Helical" evidence="6">
    <location>
        <begin position="12"/>
        <end position="34"/>
    </location>
</feature>
<sequence>MFGLSKKSHKPTTFFALALCVHIVAFCLTAVGMFTPHWAEIREETGTLTEDFVYDRGLVVSCVGAEACKANENVAKNSELFVAAYVLGIMSTISAFFILQTLALAIIIKSCREFNLAGVVAGLSFAQGAFLALVLILFELSIGHDTTEGYIHRKASFGYSRGLILCAAVLYMCASLLVIVEHVRRRRRKSEVQESYLTSSTRIGYKQGHRPSPPPRPAFSSYRGRRSVMVAPMVTSMPPGSSERKTSYNSETVATKVGGSPVGGAGMYPCETPGCQACAFVGQSDVFLGPGGVPFKIRERLDCRDRGVVYAVTCMRDNQVFIGHSEEKLETTFSIHMANVRAMNLSDPVAYHFTRPDHKIQDLRVTALGHLAGEFGSRDRLEKVLQYDMDKPHNSYSGMDNNFTFL</sequence>
<evidence type="ECO:0000313" key="8">
    <source>
        <dbReference type="Proteomes" id="UP000735302"/>
    </source>
</evidence>